<name>A0AAD6VF32_9AGAR</name>
<evidence type="ECO:0000256" key="1">
    <source>
        <dbReference type="SAM" id="MobiDB-lite"/>
    </source>
</evidence>
<dbReference type="PANTHER" id="PTHR39460:SF1">
    <property type="entry name" value="C6 TRANSCRIPTION FACTOR"/>
    <property type="match status" value="1"/>
</dbReference>
<organism evidence="4 5">
    <name type="scientific">Mycena pura</name>
    <dbReference type="NCBI Taxonomy" id="153505"/>
    <lineage>
        <taxon>Eukaryota</taxon>
        <taxon>Fungi</taxon>
        <taxon>Dikarya</taxon>
        <taxon>Basidiomycota</taxon>
        <taxon>Agaricomycotina</taxon>
        <taxon>Agaricomycetes</taxon>
        <taxon>Agaricomycetidae</taxon>
        <taxon>Agaricales</taxon>
        <taxon>Marasmiineae</taxon>
        <taxon>Mycenaceae</taxon>
        <taxon>Mycena</taxon>
    </lineage>
</organism>
<feature type="transmembrane region" description="Helical" evidence="2">
    <location>
        <begin position="45"/>
        <end position="64"/>
    </location>
</feature>
<reference evidence="4" key="1">
    <citation type="submission" date="2023-03" db="EMBL/GenBank/DDBJ databases">
        <title>Massive genome expansion in bonnet fungi (Mycena s.s.) driven by repeated elements and novel gene families across ecological guilds.</title>
        <authorList>
            <consortium name="Lawrence Berkeley National Laboratory"/>
            <person name="Harder C.B."/>
            <person name="Miyauchi S."/>
            <person name="Viragh M."/>
            <person name="Kuo A."/>
            <person name="Thoen E."/>
            <person name="Andreopoulos B."/>
            <person name="Lu D."/>
            <person name="Skrede I."/>
            <person name="Drula E."/>
            <person name="Henrissat B."/>
            <person name="Morin E."/>
            <person name="Kohler A."/>
            <person name="Barry K."/>
            <person name="LaButti K."/>
            <person name="Morin E."/>
            <person name="Salamov A."/>
            <person name="Lipzen A."/>
            <person name="Mereny Z."/>
            <person name="Hegedus B."/>
            <person name="Baldrian P."/>
            <person name="Stursova M."/>
            <person name="Weitz H."/>
            <person name="Taylor A."/>
            <person name="Grigoriev I.V."/>
            <person name="Nagy L.G."/>
            <person name="Martin F."/>
            <person name="Kauserud H."/>
        </authorList>
    </citation>
    <scope>NUCLEOTIDE SEQUENCE</scope>
    <source>
        <strain evidence="4">9144</strain>
    </source>
</reference>
<dbReference type="PANTHER" id="PTHR39460">
    <property type="entry name" value="EXPRESSED PROTEIN"/>
    <property type="match status" value="1"/>
</dbReference>
<dbReference type="Pfam" id="PF24855">
    <property type="entry name" value="DUF7729"/>
    <property type="match status" value="1"/>
</dbReference>
<gene>
    <name evidence="4" type="ORF">GGX14DRAFT_362653</name>
</gene>
<feature type="region of interest" description="Disordered" evidence="1">
    <location>
        <begin position="135"/>
        <end position="167"/>
    </location>
</feature>
<proteinExistence type="predicted"/>
<comment type="caution">
    <text evidence="4">The sequence shown here is derived from an EMBL/GenBank/DDBJ whole genome shotgun (WGS) entry which is preliminary data.</text>
</comment>
<feature type="compositionally biased region" description="Low complexity" evidence="1">
    <location>
        <begin position="135"/>
        <end position="153"/>
    </location>
</feature>
<keyword evidence="2" id="KW-0472">Membrane</keyword>
<accession>A0AAD6VF32</accession>
<dbReference type="InterPro" id="IPR056146">
    <property type="entry name" value="DUF7729"/>
</dbReference>
<protein>
    <recommendedName>
        <fullName evidence="3">DUF7729 domain-containing protein</fullName>
    </recommendedName>
</protein>
<dbReference type="Proteomes" id="UP001219525">
    <property type="component" value="Unassembled WGS sequence"/>
</dbReference>
<keyword evidence="5" id="KW-1185">Reference proteome</keyword>
<feature type="domain" description="DUF7729" evidence="3">
    <location>
        <begin position="163"/>
        <end position="371"/>
    </location>
</feature>
<keyword evidence="2" id="KW-1133">Transmembrane helix</keyword>
<feature type="region of interest" description="Disordered" evidence="1">
    <location>
        <begin position="1"/>
        <end position="36"/>
    </location>
</feature>
<dbReference type="AlphaFoldDB" id="A0AAD6VF32"/>
<feature type="compositionally biased region" description="Pro residues" evidence="1">
    <location>
        <begin position="154"/>
        <end position="166"/>
    </location>
</feature>
<evidence type="ECO:0000259" key="3">
    <source>
        <dbReference type="Pfam" id="PF24855"/>
    </source>
</evidence>
<feature type="transmembrane region" description="Helical" evidence="2">
    <location>
        <begin position="386"/>
        <end position="405"/>
    </location>
</feature>
<dbReference type="EMBL" id="JARJCW010000026">
    <property type="protein sequence ID" value="KAJ7211205.1"/>
    <property type="molecule type" value="Genomic_DNA"/>
</dbReference>
<keyword evidence="2" id="KW-0812">Transmembrane</keyword>
<evidence type="ECO:0000256" key="2">
    <source>
        <dbReference type="SAM" id="Phobius"/>
    </source>
</evidence>
<evidence type="ECO:0000313" key="5">
    <source>
        <dbReference type="Proteomes" id="UP001219525"/>
    </source>
</evidence>
<evidence type="ECO:0000313" key="4">
    <source>
        <dbReference type="EMBL" id="KAJ7211205.1"/>
    </source>
</evidence>
<sequence length="406" mass="43225">MLTPPPSPRYPSKNVPDHVDIALPPATPPSSPDSLKQRIGRRTKWTIMLVPMVLILITASTRYLTHPAAFDMFSEPTVLDWETFSSGSALDWTPHKRHPLPAAAADPSDAVASTLPSQSASFASSALQGASVSTSASASPTTAPPAQQTVPTVPASPPTLPTPFPQPFDSELSQNFSSISCFNFFSNMTNTLPFRECRAFSLLLQTSAAFIEAQADLNLLNSIVWGTCDPDTSDTQCSANMAWFSTNLVSSCQEDLKDGNSMAVNTQIALNAFDLMRSAGCLVDPTTNTYCYIDAAHNSNPSDTYFYSLPLGVSIPNNTIASCSACTKSLMTLYYSALSNSSQAQGLTSLQDTYLSGAKIAVADCGPAYATLATRSGAARPVQAPLWSFVGSTVLVILLSTFLYLP</sequence>